<dbReference type="Proteomes" id="UP001162131">
    <property type="component" value="Unassembled WGS sequence"/>
</dbReference>
<dbReference type="AlphaFoldDB" id="A0AAU9KD43"/>
<comment type="caution">
    <text evidence="1">The sequence shown here is derived from an EMBL/GenBank/DDBJ whole genome shotgun (WGS) entry which is preliminary data.</text>
</comment>
<reference evidence="1" key="1">
    <citation type="submission" date="2021-09" db="EMBL/GenBank/DDBJ databases">
        <authorList>
            <consortium name="AG Swart"/>
            <person name="Singh M."/>
            <person name="Singh A."/>
            <person name="Seah K."/>
            <person name="Emmerich C."/>
        </authorList>
    </citation>
    <scope>NUCLEOTIDE SEQUENCE</scope>
    <source>
        <strain evidence="1">ATCC30299</strain>
    </source>
</reference>
<accession>A0AAU9KD43</accession>
<keyword evidence="2" id="KW-1185">Reference proteome</keyword>
<name>A0AAU9KD43_9CILI</name>
<organism evidence="1 2">
    <name type="scientific">Blepharisma stoltei</name>
    <dbReference type="NCBI Taxonomy" id="1481888"/>
    <lineage>
        <taxon>Eukaryota</taxon>
        <taxon>Sar</taxon>
        <taxon>Alveolata</taxon>
        <taxon>Ciliophora</taxon>
        <taxon>Postciliodesmatophora</taxon>
        <taxon>Heterotrichea</taxon>
        <taxon>Heterotrichida</taxon>
        <taxon>Blepharismidae</taxon>
        <taxon>Blepharisma</taxon>
    </lineage>
</organism>
<sequence length="133" mass="15610">MNVFDVPDHDPLPEPVVEEFKQGFVDALNPECSFYKLTIRLPLEKRLVIAECFLSGRLLYTKALPIMHLTTFENLSRFAEWERADKIVIAVYRELPNRNQIYRTLRCLGFKQVDPKVQKELCKVPAVLFWLDL</sequence>
<dbReference type="EMBL" id="CAJZBQ010000053">
    <property type="protein sequence ID" value="CAG9331102.1"/>
    <property type="molecule type" value="Genomic_DNA"/>
</dbReference>
<protein>
    <submittedName>
        <fullName evidence="1">Uncharacterized protein</fullName>
    </submittedName>
</protein>
<proteinExistence type="predicted"/>
<evidence type="ECO:0000313" key="2">
    <source>
        <dbReference type="Proteomes" id="UP001162131"/>
    </source>
</evidence>
<evidence type="ECO:0000313" key="1">
    <source>
        <dbReference type="EMBL" id="CAG9331102.1"/>
    </source>
</evidence>
<gene>
    <name evidence="1" type="ORF">BSTOLATCC_MIC53182</name>
</gene>